<accession>A0A9R0JLA8</accession>
<dbReference type="OrthoDB" id="1166059at2759"/>
<feature type="compositionally biased region" description="Basic and acidic residues" evidence="6">
    <location>
        <begin position="1073"/>
        <end position="1083"/>
    </location>
</feature>
<evidence type="ECO:0000256" key="5">
    <source>
        <dbReference type="SAM" id="Coils"/>
    </source>
</evidence>
<dbReference type="AlphaFoldDB" id="A0A9R0JLA8"/>
<dbReference type="InterPro" id="IPR012474">
    <property type="entry name" value="Frigida"/>
</dbReference>
<evidence type="ECO:0000256" key="3">
    <source>
        <dbReference type="ARBA" id="ARBA00022782"/>
    </source>
</evidence>
<dbReference type="Proteomes" id="UP000813463">
    <property type="component" value="Chromosome 4"/>
</dbReference>
<evidence type="ECO:0008006" key="9">
    <source>
        <dbReference type="Google" id="ProtNLM"/>
    </source>
</evidence>
<evidence type="ECO:0000256" key="2">
    <source>
        <dbReference type="ARBA" id="ARBA00022473"/>
    </source>
</evidence>
<feature type="coiled-coil region" evidence="5">
    <location>
        <begin position="281"/>
        <end position="441"/>
    </location>
</feature>
<keyword evidence="2" id="KW-0217">Developmental protein</keyword>
<evidence type="ECO:0000256" key="4">
    <source>
        <dbReference type="ARBA" id="ARBA00023089"/>
    </source>
</evidence>
<reference evidence="8" key="2">
    <citation type="submission" date="2025-08" db="UniProtKB">
        <authorList>
            <consortium name="RefSeq"/>
        </authorList>
    </citation>
    <scope>IDENTIFICATION</scope>
    <source>
        <tissue evidence="8">Leaf</tissue>
    </source>
</reference>
<dbReference type="GO" id="GO:0009908">
    <property type="term" value="P:flower development"/>
    <property type="evidence" value="ECO:0007669"/>
    <property type="project" value="UniProtKB-KW"/>
</dbReference>
<comment type="similarity">
    <text evidence="1">Belongs to the Frigida family.</text>
</comment>
<evidence type="ECO:0000256" key="6">
    <source>
        <dbReference type="SAM" id="MobiDB-lite"/>
    </source>
</evidence>
<proteinExistence type="inferred from homology"/>
<sequence length="1185" mass="138168">MEEQASTASTVITAADARLVMKKLGDFFDNSYSTVFAIPSLSEQWSTLQSSFAMVEASMASREKELESKKRENITDVVGRVKRLRETVELREKVVAKRENSVKQSYEVIDLKKRKALEKRNASEGLRKKFGEVEGKENQERYRVLETREKQFAARCNVDEVSQLREKEMMEREEGLKLKERRIQERIQELEVKERKVDEGFLACRKELELKKDELIEKRRGLVLVEKKLNEQCCELQLKAGELLEERKVLVLKGKELAEMCKRGDLMKHDVEEMNDRYGAVELKENELSEGLRLLESKEKELNVRREKLESTEKDVDECFMAVTLKEKELNESVRALELKQKEINESRKEVELMKMEVDGRCRVVELKEKEMNDRLHGLELKEKQLNESYERLELAQKGVDECLRAGNSKEKKMNESVRALELKEKEIDEILKELDLMKGVDERCLAVEEKEKELNDRFAELDFREQQIDVCREIQESKEKHIDKCYRNLELKEERIYERSQSLKLKERHIHKRSRNLELKEKRIDERSRSLELKEKRIDERSQSLELKEKHILKRYQSLESKDKPMKIKLQEKKLNEALQALEPKEKHIDKHYQRLELKKKQTSEQCRVVELKEKQLDKALQAVEPVKKQITEKYRDLELKKEINDRCEDMEVKETQIRCCHRSLDLREQEINEFRRVHKSEDKQISETFRSTESKEKKMNQIKEGVEFKEKQSNGTSIELAEAKNGDSTCAEVETKEPLPGTFLVTRAVASSSVRLADDIQLLCKNMDMKGVRSYLIQHVKEYDILEDKILDSLRLASDPAKLVLDVFQSFYDLELEEFPVKDLTAGCIFLLVQLMKLRSDISSRVKDEASEFVGNWKLMLKQDNTPLENFGFLQFLASYKLAESYHADDLFSLFITIFDERKVYQPEKNPHLCDALGLTRKIPDLVQSLNLRDKQLQAVRYICALHMVDAFPIGSLLRTHLVNIQKQVEEITEQGSITAQDDASDMELTALKEVVKCISYFKLESHYSPVSLEKRIKQLEEERKERKSSAHSFAIKKCSDLEKIGMEEMAETSNIRDLPSEKKRPAKSVESPKQEKRPRVVAHHELTPDCPSFLRPPAHFWPYGYPVWQHQPPPVTWPMPSYDYVASSAVAGVAYDTRTAGFGVAATYPVGAPTLVSNARNQAYREARGHDSIVIPTNFNRS</sequence>
<gene>
    <name evidence="8" type="primary">LOC110778696</name>
</gene>
<reference evidence="7" key="1">
    <citation type="journal article" date="2021" name="Nat. Commun.">
        <title>Genomic analyses provide insights into spinach domestication and the genetic basis of agronomic traits.</title>
        <authorList>
            <person name="Cai X."/>
            <person name="Sun X."/>
            <person name="Xu C."/>
            <person name="Sun H."/>
            <person name="Wang X."/>
            <person name="Ge C."/>
            <person name="Zhang Z."/>
            <person name="Wang Q."/>
            <person name="Fei Z."/>
            <person name="Jiao C."/>
            <person name="Wang Q."/>
        </authorList>
    </citation>
    <scope>NUCLEOTIDE SEQUENCE [LARGE SCALE GENOMIC DNA]</scope>
    <source>
        <strain evidence="7">cv. Varoflay</strain>
    </source>
</reference>
<keyword evidence="5" id="KW-0175">Coiled coil</keyword>
<keyword evidence="4" id="KW-0287">Flowering</keyword>
<dbReference type="GO" id="GO:0030154">
    <property type="term" value="P:cell differentiation"/>
    <property type="evidence" value="ECO:0007669"/>
    <property type="project" value="UniProtKB-KW"/>
</dbReference>
<name>A0A9R0JLA8_SPIOL</name>
<dbReference type="KEGG" id="soe:110778696"/>
<dbReference type="GeneID" id="110778696"/>
<dbReference type="PANTHER" id="PTHR31791">
    <property type="entry name" value="FRIGIDA-LIKE PROTEIN 3-RELATED"/>
    <property type="match status" value="1"/>
</dbReference>
<dbReference type="RefSeq" id="XP_021838946.1">
    <property type="nucleotide sequence ID" value="XM_021983254.2"/>
</dbReference>
<keyword evidence="7" id="KW-1185">Reference proteome</keyword>
<keyword evidence="3" id="KW-0221">Differentiation</keyword>
<protein>
    <recommendedName>
        <fullName evidence="9">FRIGIDA-like protein</fullName>
    </recommendedName>
</protein>
<evidence type="ECO:0000313" key="7">
    <source>
        <dbReference type="Proteomes" id="UP000813463"/>
    </source>
</evidence>
<dbReference type="Pfam" id="PF07899">
    <property type="entry name" value="Frigida"/>
    <property type="match status" value="1"/>
</dbReference>
<dbReference type="PANTHER" id="PTHR31791:SF47">
    <property type="entry name" value="INACTIVE FRIGIDA-LIKE PROTEIN 2"/>
    <property type="match status" value="1"/>
</dbReference>
<evidence type="ECO:0000313" key="8">
    <source>
        <dbReference type="RefSeq" id="XP_021838946.1"/>
    </source>
</evidence>
<evidence type="ECO:0000256" key="1">
    <source>
        <dbReference type="ARBA" id="ARBA00008956"/>
    </source>
</evidence>
<organism evidence="7 8">
    <name type="scientific">Spinacia oleracea</name>
    <name type="common">Spinach</name>
    <dbReference type="NCBI Taxonomy" id="3562"/>
    <lineage>
        <taxon>Eukaryota</taxon>
        <taxon>Viridiplantae</taxon>
        <taxon>Streptophyta</taxon>
        <taxon>Embryophyta</taxon>
        <taxon>Tracheophyta</taxon>
        <taxon>Spermatophyta</taxon>
        <taxon>Magnoliopsida</taxon>
        <taxon>eudicotyledons</taxon>
        <taxon>Gunneridae</taxon>
        <taxon>Pentapetalae</taxon>
        <taxon>Caryophyllales</taxon>
        <taxon>Chenopodiaceae</taxon>
        <taxon>Chenopodioideae</taxon>
        <taxon>Anserineae</taxon>
        <taxon>Spinacia</taxon>
    </lineage>
</organism>
<feature type="region of interest" description="Disordered" evidence="6">
    <location>
        <begin position="1053"/>
        <end position="1083"/>
    </location>
</feature>